<evidence type="ECO:0000313" key="1">
    <source>
        <dbReference type="EMBL" id="MBP1993843.1"/>
    </source>
</evidence>
<organism evidence="1 2">
    <name type="scientific">Paenibacillus eucommiae</name>
    <dbReference type="NCBI Taxonomy" id="1355755"/>
    <lineage>
        <taxon>Bacteria</taxon>
        <taxon>Bacillati</taxon>
        <taxon>Bacillota</taxon>
        <taxon>Bacilli</taxon>
        <taxon>Bacillales</taxon>
        <taxon>Paenibacillaceae</taxon>
        <taxon>Paenibacillus</taxon>
    </lineage>
</organism>
<dbReference type="RefSeq" id="WP_209975708.1">
    <property type="nucleotide sequence ID" value="NZ_JAGGLB010000021.1"/>
</dbReference>
<dbReference type="Proteomes" id="UP001519287">
    <property type="component" value="Unassembled WGS sequence"/>
</dbReference>
<dbReference type="EMBL" id="JAGGLB010000021">
    <property type="protein sequence ID" value="MBP1993843.1"/>
    <property type="molecule type" value="Genomic_DNA"/>
</dbReference>
<comment type="caution">
    <text evidence="1">The sequence shown here is derived from an EMBL/GenBank/DDBJ whole genome shotgun (WGS) entry which is preliminary data.</text>
</comment>
<keyword evidence="2" id="KW-1185">Reference proteome</keyword>
<evidence type="ECO:0000313" key="2">
    <source>
        <dbReference type="Proteomes" id="UP001519287"/>
    </source>
</evidence>
<gene>
    <name evidence="1" type="ORF">J2Z66_005469</name>
</gene>
<name>A0ABS4J1Z9_9BACL</name>
<sequence>MSLWLPGKRQIVSLEQLGHDGNWQAADYMTSDHPDGGIRLILKGDSVPQHLSFETFRLCAAD</sequence>
<proteinExistence type="predicted"/>
<accession>A0ABS4J1Z9</accession>
<protein>
    <submittedName>
        <fullName evidence="1">Uncharacterized protein</fullName>
    </submittedName>
</protein>
<reference evidence="1 2" key="1">
    <citation type="submission" date="2021-03" db="EMBL/GenBank/DDBJ databases">
        <title>Genomic Encyclopedia of Type Strains, Phase IV (KMG-IV): sequencing the most valuable type-strain genomes for metagenomic binning, comparative biology and taxonomic classification.</title>
        <authorList>
            <person name="Goeker M."/>
        </authorList>
    </citation>
    <scope>NUCLEOTIDE SEQUENCE [LARGE SCALE GENOMIC DNA]</scope>
    <source>
        <strain evidence="1 2">DSM 26048</strain>
    </source>
</reference>